<evidence type="ECO:0000313" key="2">
    <source>
        <dbReference type="EMBL" id="CAH1786945.1"/>
    </source>
</evidence>
<evidence type="ECO:0000256" key="1">
    <source>
        <dbReference type="SAM" id="MobiDB-lite"/>
    </source>
</evidence>
<proteinExistence type="predicted"/>
<feature type="region of interest" description="Disordered" evidence="1">
    <location>
        <begin position="106"/>
        <end position="143"/>
    </location>
</feature>
<evidence type="ECO:0000313" key="4">
    <source>
        <dbReference type="Proteomes" id="UP000749559"/>
    </source>
</evidence>
<feature type="non-terminal residue" evidence="3">
    <location>
        <position position="287"/>
    </location>
</feature>
<dbReference type="PANTHER" id="PTHR35558">
    <property type="entry name" value="SGNH_HYDRO DOMAIN-CONTAINING PROTEIN"/>
    <property type="match status" value="1"/>
</dbReference>
<organism evidence="3 4">
    <name type="scientific">Owenia fusiformis</name>
    <name type="common">Polychaete worm</name>
    <dbReference type="NCBI Taxonomy" id="6347"/>
    <lineage>
        <taxon>Eukaryota</taxon>
        <taxon>Metazoa</taxon>
        <taxon>Spiralia</taxon>
        <taxon>Lophotrochozoa</taxon>
        <taxon>Annelida</taxon>
        <taxon>Polychaeta</taxon>
        <taxon>Sedentaria</taxon>
        <taxon>Canalipalpata</taxon>
        <taxon>Sabellida</taxon>
        <taxon>Oweniida</taxon>
        <taxon>Oweniidae</taxon>
        <taxon>Owenia</taxon>
    </lineage>
</organism>
<gene>
    <name evidence="2" type="ORF">OFUS_LOCUS12741</name>
    <name evidence="3" type="ORF">OFUS_LOCUS12742</name>
</gene>
<protein>
    <submittedName>
        <fullName evidence="3">Uncharacterized protein</fullName>
    </submittedName>
</protein>
<comment type="caution">
    <text evidence="3">The sequence shown here is derived from an EMBL/GenBank/DDBJ whole genome shotgun (WGS) entry which is preliminary data.</text>
</comment>
<evidence type="ECO:0000313" key="3">
    <source>
        <dbReference type="EMBL" id="CAH1786946.1"/>
    </source>
</evidence>
<accession>A0A8S4P2E5</accession>
<sequence>MALQDTQEQGRRCTQCKELVRGHKGPIGPKCSNLDVKAEAELPRPEPVSTADTKQDIPGWQLAMMEVSQQISGLVAVTKDLQVEQNNMREQVVHITKELGEIKIQTQRQATPIEQRSTAVDQTSAGEQNSIPDTATGTHDTTNVFNVPIPEKVIRTIKNGEFVQMIDILPANLLHDHHENPDPILSLENGQLRQKQTRKIKIIENFSQWLSAWNIFEAIIVQNAPHTYPGLCTYRNIIQEADAKFKWNAVNASDVKYRSKLSQTKSQQFGNIDTQLYVTTFDSTAVK</sequence>
<dbReference type="EMBL" id="CAIIXF020000006">
    <property type="protein sequence ID" value="CAH1786946.1"/>
    <property type="molecule type" value="Genomic_DNA"/>
</dbReference>
<dbReference type="AlphaFoldDB" id="A0A8S4P2E5"/>
<name>A0A8S4P2E5_OWEFU</name>
<dbReference type="EMBL" id="CAIIXF020000006">
    <property type="protein sequence ID" value="CAH1786945.1"/>
    <property type="molecule type" value="Genomic_DNA"/>
</dbReference>
<keyword evidence="4" id="KW-1185">Reference proteome</keyword>
<dbReference type="Proteomes" id="UP000749559">
    <property type="component" value="Unassembled WGS sequence"/>
</dbReference>
<dbReference type="OrthoDB" id="9908518at2759"/>
<reference evidence="3" key="1">
    <citation type="submission" date="2022-03" db="EMBL/GenBank/DDBJ databases">
        <authorList>
            <person name="Martin C."/>
        </authorList>
    </citation>
    <scope>NUCLEOTIDE SEQUENCE</scope>
</reference>
<dbReference type="PANTHER" id="PTHR35558:SF1">
    <property type="entry name" value="ENDONUCLEASE_EXONUCLEASE_PHOSPHATASE DOMAIN-CONTAINING PROTEIN"/>
    <property type="match status" value="1"/>
</dbReference>